<accession>A0A1D1VTF1</accession>
<feature type="domain" description="HIT-type" evidence="2">
    <location>
        <begin position="6"/>
        <end position="39"/>
    </location>
</feature>
<evidence type="ECO:0000259" key="2">
    <source>
        <dbReference type="PROSITE" id="PS51083"/>
    </source>
</evidence>
<keyword evidence="1" id="KW-0479">Metal-binding</keyword>
<dbReference type="Pfam" id="PF04438">
    <property type="entry name" value="zf-HIT"/>
    <property type="match status" value="1"/>
</dbReference>
<dbReference type="EMBL" id="BDGG01000009">
    <property type="protein sequence ID" value="GAV03483.1"/>
    <property type="molecule type" value="Genomic_DNA"/>
</dbReference>
<dbReference type="GO" id="GO:0008270">
    <property type="term" value="F:zinc ion binding"/>
    <property type="evidence" value="ECO:0007669"/>
    <property type="project" value="UniProtKB-UniRule"/>
</dbReference>
<dbReference type="Gene3D" id="3.30.60.190">
    <property type="match status" value="1"/>
</dbReference>
<organism evidence="3 4">
    <name type="scientific">Ramazzottius varieornatus</name>
    <name type="common">Water bear</name>
    <name type="synonym">Tardigrade</name>
    <dbReference type="NCBI Taxonomy" id="947166"/>
    <lineage>
        <taxon>Eukaryota</taxon>
        <taxon>Metazoa</taxon>
        <taxon>Ecdysozoa</taxon>
        <taxon>Tardigrada</taxon>
        <taxon>Eutardigrada</taxon>
        <taxon>Parachela</taxon>
        <taxon>Hypsibioidea</taxon>
        <taxon>Ramazzottiidae</taxon>
        <taxon>Ramazzottius</taxon>
    </lineage>
</organism>
<dbReference type="OrthoDB" id="18412at2759"/>
<evidence type="ECO:0000313" key="4">
    <source>
        <dbReference type="Proteomes" id="UP000186922"/>
    </source>
</evidence>
<proteinExistence type="predicted"/>
<dbReference type="CDD" id="cd23024">
    <property type="entry name" value="zf-HIT_ZNHIT2-3"/>
    <property type="match status" value="1"/>
</dbReference>
<protein>
    <recommendedName>
        <fullName evidence="2">HIT-type domain-containing protein</fullName>
    </recommendedName>
</protein>
<reference evidence="3 4" key="1">
    <citation type="journal article" date="2016" name="Nat. Commun.">
        <title>Extremotolerant tardigrade genome and improved radiotolerance of human cultured cells by tardigrade-unique protein.</title>
        <authorList>
            <person name="Hashimoto T."/>
            <person name="Horikawa D.D."/>
            <person name="Saito Y."/>
            <person name="Kuwahara H."/>
            <person name="Kozuka-Hata H."/>
            <person name="Shin-I T."/>
            <person name="Minakuchi Y."/>
            <person name="Ohishi K."/>
            <person name="Motoyama A."/>
            <person name="Aizu T."/>
            <person name="Enomoto A."/>
            <person name="Kondo K."/>
            <person name="Tanaka S."/>
            <person name="Hara Y."/>
            <person name="Koshikawa S."/>
            <person name="Sagara H."/>
            <person name="Miura T."/>
            <person name="Yokobori S."/>
            <person name="Miyagawa K."/>
            <person name="Suzuki Y."/>
            <person name="Kubo T."/>
            <person name="Oyama M."/>
            <person name="Kohara Y."/>
            <person name="Fujiyama A."/>
            <person name="Arakawa K."/>
            <person name="Katayama T."/>
            <person name="Toyoda A."/>
            <person name="Kunieda T."/>
        </authorList>
    </citation>
    <scope>NUCLEOTIDE SEQUENCE [LARGE SCALE GENOMIC DNA]</scope>
    <source>
        <strain evidence="3 4">YOKOZUNA-1</strain>
    </source>
</reference>
<name>A0A1D1VTF1_RAMVA</name>
<dbReference type="STRING" id="947166.A0A1D1VTF1"/>
<gene>
    <name evidence="3" type="primary">RvY_13900-1</name>
    <name evidence="3" type="synonym">RvY_13900.1</name>
    <name evidence="3" type="ORF">RvY_13900</name>
</gene>
<keyword evidence="1" id="KW-0863">Zinc-finger</keyword>
<sequence>MAGAECTVCSGTGARYKCPRCLARYCSVACFKRHKEDLCEHPAENGLSISPPSPFVTTHPSTTDHQQHQHVAPASSPVISTTAENLSKEVDKANRIERLLRDIPEESRLRKSALECLGSSEVAGKLSDPTTRSFIANVMESRDRREAHERLRGFISQSPAFSDFSSSCLNLVNKRDDT</sequence>
<dbReference type="PROSITE" id="PS51083">
    <property type="entry name" value="ZF_HIT"/>
    <property type="match status" value="1"/>
</dbReference>
<keyword evidence="1" id="KW-0862">Zinc</keyword>
<dbReference type="SUPFAM" id="SSF144232">
    <property type="entry name" value="HIT/MYND zinc finger-like"/>
    <property type="match status" value="1"/>
</dbReference>
<dbReference type="InterPro" id="IPR007529">
    <property type="entry name" value="Znf_HIT"/>
</dbReference>
<dbReference type="AlphaFoldDB" id="A0A1D1VTF1"/>
<dbReference type="Proteomes" id="UP000186922">
    <property type="component" value="Unassembled WGS sequence"/>
</dbReference>
<evidence type="ECO:0000256" key="1">
    <source>
        <dbReference type="PROSITE-ProRule" id="PRU00453"/>
    </source>
</evidence>
<evidence type="ECO:0000313" key="3">
    <source>
        <dbReference type="EMBL" id="GAV03483.1"/>
    </source>
</evidence>
<comment type="caution">
    <text evidence="3">The sequence shown here is derived from an EMBL/GenBank/DDBJ whole genome shotgun (WGS) entry which is preliminary data.</text>
</comment>
<keyword evidence="4" id="KW-1185">Reference proteome</keyword>